<evidence type="ECO:0000313" key="4">
    <source>
        <dbReference type="Proteomes" id="UP000094526"/>
    </source>
</evidence>
<feature type="compositionally biased region" description="Basic and acidic residues" evidence="2">
    <location>
        <begin position="10"/>
        <end position="22"/>
    </location>
</feature>
<name>A0A1C1CAS4_9EURO</name>
<dbReference type="OrthoDB" id="10450800at2759"/>
<dbReference type="VEuPathDB" id="FungiDB:CLCR_01727"/>
<dbReference type="AlphaFoldDB" id="A0A1C1CAS4"/>
<evidence type="ECO:0000256" key="2">
    <source>
        <dbReference type="SAM" id="MobiDB-lite"/>
    </source>
</evidence>
<feature type="coiled-coil region" evidence="1">
    <location>
        <begin position="75"/>
        <end position="148"/>
    </location>
</feature>
<gene>
    <name evidence="3" type="ORF">CLCR_01727</name>
</gene>
<accession>A0A1C1CAS4</accession>
<proteinExistence type="predicted"/>
<evidence type="ECO:0000313" key="3">
    <source>
        <dbReference type="EMBL" id="OCT45586.1"/>
    </source>
</evidence>
<feature type="compositionally biased region" description="Basic and acidic residues" evidence="2">
    <location>
        <begin position="34"/>
        <end position="67"/>
    </location>
</feature>
<keyword evidence="1" id="KW-0175">Coiled coil</keyword>
<dbReference type="VEuPathDB" id="FungiDB:G647_03496"/>
<keyword evidence="4" id="KW-1185">Reference proteome</keyword>
<feature type="region of interest" description="Disordered" evidence="2">
    <location>
        <begin position="1"/>
        <end position="73"/>
    </location>
</feature>
<protein>
    <submittedName>
        <fullName evidence="3">Uncharacterized protein</fullName>
    </submittedName>
</protein>
<dbReference type="Proteomes" id="UP000094526">
    <property type="component" value="Unassembled WGS sequence"/>
</dbReference>
<comment type="caution">
    <text evidence="3">The sequence shown here is derived from an EMBL/GenBank/DDBJ whole genome shotgun (WGS) entry which is preliminary data.</text>
</comment>
<sequence length="181" mass="20724">MDSPPGTRYFDAKLDDRVEETILPRQNKSRTHVRFPEPHDPEPRNTQQRDTHGKGRGWAEGKKSRGIEKRRRVTRTEMKAKYASLAAEYEEEKQSADARISDQSGIIANLENDKDRLQEQNTAQQALVAELEKKLVKTNKTVEQQKKLISQQEKALAGMAMKLALGDLDDDTEVRPKVERD</sequence>
<evidence type="ECO:0000256" key="1">
    <source>
        <dbReference type="SAM" id="Coils"/>
    </source>
</evidence>
<reference evidence="4" key="1">
    <citation type="submission" date="2015-07" db="EMBL/GenBank/DDBJ databases">
        <authorList>
            <person name="Teixeira M.M."/>
            <person name="Souza R.C."/>
            <person name="Almeida L.G."/>
            <person name="Vicente V.A."/>
            <person name="de Hoog S."/>
            <person name="Bocca A.L."/>
            <person name="de Almeida S.R."/>
            <person name="Vasconcelos A.T."/>
            <person name="Felipe M.S."/>
        </authorList>
    </citation>
    <scope>NUCLEOTIDE SEQUENCE [LARGE SCALE GENOMIC DNA]</scope>
    <source>
        <strain evidence="4">KSF</strain>
    </source>
</reference>
<organism evidence="3 4">
    <name type="scientific">Cladophialophora carrionii</name>
    <dbReference type="NCBI Taxonomy" id="86049"/>
    <lineage>
        <taxon>Eukaryota</taxon>
        <taxon>Fungi</taxon>
        <taxon>Dikarya</taxon>
        <taxon>Ascomycota</taxon>
        <taxon>Pezizomycotina</taxon>
        <taxon>Eurotiomycetes</taxon>
        <taxon>Chaetothyriomycetidae</taxon>
        <taxon>Chaetothyriales</taxon>
        <taxon>Herpotrichiellaceae</taxon>
        <taxon>Cladophialophora</taxon>
    </lineage>
</organism>
<dbReference type="EMBL" id="LGRB01000019">
    <property type="protein sequence ID" value="OCT45586.1"/>
    <property type="molecule type" value="Genomic_DNA"/>
</dbReference>